<organism evidence="1 2">
    <name type="scientific">Purpureocillium lilacinum</name>
    <name type="common">Paecilomyces lilacinus</name>
    <dbReference type="NCBI Taxonomy" id="33203"/>
    <lineage>
        <taxon>Eukaryota</taxon>
        <taxon>Fungi</taxon>
        <taxon>Dikarya</taxon>
        <taxon>Ascomycota</taxon>
        <taxon>Pezizomycotina</taxon>
        <taxon>Sordariomycetes</taxon>
        <taxon>Hypocreomycetidae</taxon>
        <taxon>Hypocreales</taxon>
        <taxon>Ophiocordycipitaceae</taxon>
        <taxon>Purpureocillium</taxon>
    </lineage>
</organism>
<evidence type="ECO:0000313" key="2">
    <source>
        <dbReference type="Proteomes" id="UP001638806"/>
    </source>
</evidence>
<accession>A0ACC4DER5</accession>
<name>A0ACC4DER5_PURLI</name>
<reference evidence="1" key="1">
    <citation type="submission" date="2024-12" db="EMBL/GenBank/DDBJ databases">
        <title>Comparative genomics and development of molecular markers within Purpureocillium lilacinum and among Purpureocillium species.</title>
        <authorList>
            <person name="Yeh Z.-Y."/>
            <person name="Ni N.-T."/>
            <person name="Lo P.-H."/>
            <person name="Mushyakhwo K."/>
            <person name="Lin C.-F."/>
            <person name="Nai Y.-S."/>
        </authorList>
    </citation>
    <scope>NUCLEOTIDE SEQUENCE</scope>
    <source>
        <strain evidence="1">NCHU-NPUST-175</strain>
    </source>
</reference>
<dbReference type="Proteomes" id="UP001638806">
    <property type="component" value="Unassembled WGS sequence"/>
</dbReference>
<protein>
    <submittedName>
        <fullName evidence="1">Uncharacterized protein</fullName>
    </submittedName>
</protein>
<gene>
    <name evidence="1" type="ORF">ACCO45_012030</name>
</gene>
<sequence length="158" mass="17074">MRLSRGSRSPSTTARVVYKGRTGWSKGEEEKERMKTPVWRGINGGKSAEKPKGTQEGFIRSEPVRRQRRPGARVPAGRLVRARIAAAQPTYRHSTARPQRGCESKWNLGTRLAGPLPAPYRLHAGPIPRQDGSLTAPGPAVAAPPIAPSPPGNAFKAL</sequence>
<comment type="caution">
    <text evidence="1">The sequence shown here is derived from an EMBL/GenBank/DDBJ whole genome shotgun (WGS) entry which is preliminary data.</text>
</comment>
<dbReference type="EMBL" id="JBGNUJ010000011">
    <property type="protein sequence ID" value="KAL3954074.1"/>
    <property type="molecule type" value="Genomic_DNA"/>
</dbReference>
<keyword evidence="2" id="KW-1185">Reference proteome</keyword>
<proteinExistence type="predicted"/>
<evidence type="ECO:0000313" key="1">
    <source>
        <dbReference type="EMBL" id="KAL3954074.1"/>
    </source>
</evidence>